<dbReference type="GO" id="GO:0005829">
    <property type="term" value="C:cytosol"/>
    <property type="evidence" value="ECO:0007669"/>
    <property type="project" value="UniProtKB-SubCell"/>
</dbReference>
<dbReference type="Pfam" id="PF13840">
    <property type="entry name" value="ACT_7"/>
    <property type="match status" value="1"/>
</dbReference>
<proteinExistence type="inferred from homology"/>
<comment type="subcellular location">
    <subcellularLocation>
        <location evidence="1">Cytoplasm</location>
        <location evidence="1">Cytosol</location>
    </subcellularLocation>
</comment>
<reference evidence="7" key="1">
    <citation type="submission" date="2022-03" db="EMBL/GenBank/DDBJ databases">
        <title>Genomic analyses of argali, domestic sheep and their hybrids provide insights into chromosomal evolution, heterosis and genetic basis of agronomic traits.</title>
        <authorList>
            <person name="Li M."/>
        </authorList>
    </citation>
    <scope>NUCLEOTIDE SEQUENCE</scope>
    <source>
        <strain evidence="7">CAU-MHL-2022a</strain>
        <tissue evidence="7">Skin</tissue>
    </source>
</reference>
<comment type="caution">
    <text evidence="7">The sequence shown here is derived from an EMBL/GenBank/DDBJ whole genome shotgun (WGS) entry which is preliminary data.</text>
</comment>
<keyword evidence="8" id="KW-1185">Reference proteome</keyword>
<dbReference type="PANTHER" id="PTHR31131:SF2">
    <property type="entry name" value="CYTOSOLIC ARGININE SENSOR FOR MTORC1 SUBUNIT 2"/>
    <property type="match status" value="1"/>
</dbReference>
<organism evidence="7 8">
    <name type="scientific">Ovis ammon polii</name>
    <dbReference type="NCBI Taxonomy" id="230172"/>
    <lineage>
        <taxon>Eukaryota</taxon>
        <taxon>Metazoa</taxon>
        <taxon>Chordata</taxon>
        <taxon>Craniata</taxon>
        <taxon>Vertebrata</taxon>
        <taxon>Euteleostomi</taxon>
        <taxon>Mammalia</taxon>
        <taxon>Eutheria</taxon>
        <taxon>Laurasiatheria</taxon>
        <taxon>Artiodactyla</taxon>
        <taxon>Ruminantia</taxon>
        <taxon>Pecora</taxon>
        <taxon>Bovidae</taxon>
        <taxon>Caprinae</taxon>
        <taxon>Ovis</taxon>
    </lineage>
</organism>
<gene>
    <name evidence="7" type="ORF">MG293_010504</name>
</gene>
<accession>A0AAD4Y9J5</accession>
<dbReference type="AlphaFoldDB" id="A0AAD4Y9J5"/>
<dbReference type="Gene3D" id="3.30.2130.10">
    <property type="entry name" value="VC0802-like"/>
    <property type="match status" value="2"/>
</dbReference>
<evidence type="ECO:0000259" key="4">
    <source>
        <dbReference type="Pfam" id="PF13840"/>
    </source>
</evidence>
<keyword evidence="3" id="KW-0963">Cytoplasm</keyword>
<dbReference type="PRINTS" id="PR02078">
    <property type="entry name" value="GATSLIKEFMLY"/>
</dbReference>
<comment type="similarity">
    <text evidence="2">Belongs to the GATS family.</text>
</comment>
<protein>
    <submittedName>
        <fullName evidence="7">Uncharacterized protein</fullName>
    </submittedName>
</protein>
<feature type="domain" description="CASTOR1 N-terminal" evidence="5">
    <location>
        <begin position="115"/>
        <end position="146"/>
    </location>
</feature>
<dbReference type="FunFam" id="3.30.2130.10:FF:000004">
    <property type="entry name" value="Cytosolic arginine sensor for mTORC1 subunit 1"/>
    <property type="match status" value="1"/>
</dbReference>
<feature type="domain" description="Cytosolic arginine sensor for mTORC1 subunit 1/2 ACT-like" evidence="6">
    <location>
        <begin position="230"/>
        <end position="312"/>
    </location>
</feature>
<name>A0AAD4Y9J5_OVIAM</name>
<dbReference type="Pfam" id="PF21389">
    <property type="entry name" value="CASTOR1_ACT-like"/>
    <property type="match status" value="1"/>
</dbReference>
<dbReference type="Pfam" id="PF18700">
    <property type="entry name" value="Castor1_N"/>
    <property type="match status" value="1"/>
</dbReference>
<dbReference type="PANTHER" id="PTHR31131">
    <property type="entry name" value="CHROMOSOME 1, WHOLE GENOME SHOTGUN SEQUENCE"/>
    <property type="match status" value="1"/>
</dbReference>
<dbReference type="Proteomes" id="UP001214576">
    <property type="component" value="Unassembled WGS sequence"/>
</dbReference>
<sequence length="377" mass="41893">MLKQLKDRFHSSMVWQWLAQSTRNLDGIIIAIVTVTLRYAVIQSTLQSAVRKLYRQLRTEIPGLRVIEKRLDFRKRTLVFLSSFSIALHFNPFQLKMVVAGVLGAGEKPQVDSHECKFFSLIKTPEDYTIIVDEEGFLELPSSEHLGVADATWLALSAVSGSCSFSSFQPIGMTEIVKSFMAPMTNQNICVHAVHLPDGLHPGVKTLAAENLSITHCFMKAEAVQRPIIHPLSSPSNRLCVTSLDSDIPPTVATLLMDVTFYSSGLKDRLVSSSGNCGPTRFSFSLIEGYISLVMDEQTQQRFPSNLLFTSASRGLWKMVRIGGQALGFDKCIEVARISKPLATADTPTYYSSTFKFLHTLVPEENISALKVRQAEK</sequence>
<dbReference type="GO" id="GO:1904262">
    <property type="term" value="P:negative regulation of TORC1 signaling"/>
    <property type="evidence" value="ECO:0007669"/>
    <property type="project" value="TreeGrafter"/>
</dbReference>
<dbReference type="InterPro" id="IPR027795">
    <property type="entry name" value="CASTOR_ACT_dom"/>
</dbReference>
<evidence type="ECO:0000256" key="2">
    <source>
        <dbReference type="ARBA" id="ARBA00006827"/>
    </source>
</evidence>
<dbReference type="InterPro" id="IPR026249">
    <property type="entry name" value="CASTOR_fam"/>
</dbReference>
<dbReference type="InterPro" id="IPR051719">
    <property type="entry name" value="CASTOR_mTORC1"/>
</dbReference>
<evidence type="ECO:0000256" key="1">
    <source>
        <dbReference type="ARBA" id="ARBA00004514"/>
    </source>
</evidence>
<evidence type="ECO:0000256" key="3">
    <source>
        <dbReference type="ARBA" id="ARBA00022490"/>
    </source>
</evidence>
<evidence type="ECO:0000259" key="6">
    <source>
        <dbReference type="Pfam" id="PF21389"/>
    </source>
</evidence>
<evidence type="ECO:0000313" key="7">
    <source>
        <dbReference type="EMBL" id="KAI4539112.1"/>
    </source>
</evidence>
<dbReference type="EMBL" id="JAKZEL010000011">
    <property type="protein sequence ID" value="KAI4539112.1"/>
    <property type="molecule type" value="Genomic_DNA"/>
</dbReference>
<dbReference type="InterPro" id="IPR040778">
    <property type="entry name" value="CASTOR1_N"/>
</dbReference>
<feature type="domain" description="CASTOR ACT" evidence="4">
    <location>
        <begin position="316"/>
        <end position="368"/>
    </location>
</feature>
<dbReference type="InterPro" id="IPR049479">
    <property type="entry name" value="CASTOR1_ACT-like"/>
</dbReference>
<evidence type="ECO:0000313" key="8">
    <source>
        <dbReference type="Proteomes" id="UP001214576"/>
    </source>
</evidence>
<evidence type="ECO:0000259" key="5">
    <source>
        <dbReference type="Pfam" id="PF18700"/>
    </source>
</evidence>